<gene>
    <name evidence="1" type="ORF">IM811_017562</name>
</gene>
<dbReference type="AlphaFoldDB" id="A0A8H7KCD9"/>
<accession>A0A8H7KCD9</accession>
<dbReference type="InterPro" id="IPR032675">
    <property type="entry name" value="LRR_dom_sf"/>
</dbReference>
<sequence length="521" mass="59842">MAPKPPILPGQYQYVKRLEVFPKTSSIFDQCSHDGNYDFMKYEENALEKGARGGDNDNTLKGKYPYDWITEMASALGDDKLEIFRWDMKACVPGSLLGTRGVITLKQKSLRRLLLETASYCHVQEPDQMIDLSGFRMLEQIDWTTPNAAFIATLSIAIKQNAGHLRRLHLHFNNWQRFKRQIREAQFLVNIREDEPIEVEFANRLFNASSLKEYPTRHLFPELRDLFLSQVPLSGELASAIDFQSLQSLGLHSCPGWDQFLLRSLSELESHQKLKTLEIRDDCIAPTTIERILNEIISSISRLEGLFLNHLAPVGTLKMWENITRYQGDLRHFVHHQRQIPAERISAYLGRMGVDFGNLSLPGEELIDQQFSGLNLESIGLSCEPKYFLKLLPSLKKMPSLKMIHIRRSRYEDEDCWAAFGDDNKLQKQKLSPETLRPEFREFIETVFGVEGLPSVEVIAYGNACPRSFYIFQRSCGSSSGGAYWHEDNPQHKALMDKYRHTFEACSWRTTRLGTPPMGSI</sequence>
<evidence type="ECO:0000313" key="1">
    <source>
        <dbReference type="EMBL" id="KAF9748057.1"/>
    </source>
</evidence>
<dbReference type="Proteomes" id="UP000616885">
    <property type="component" value="Unassembled WGS sequence"/>
</dbReference>
<comment type="caution">
    <text evidence="1">The sequence shown here is derived from an EMBL/GenBank/DDBJ whole genome shotgun (WGS) entry which is preliminary data.</text>
</comment>
<organism evidence="1 2">
    <name type="scientific">Bionectria ochroleuca</name>
    <name type="common">Gliocladium roseum</name>
    <dbReference type="NCBI Taxonomy" id="29856"/>
    <lineage>
        <taxon>Eukaryota</taxon>
        <taxon>Fungi</taxon>
        <taxon>Dikarya</taxon>
        <taxon>Ascomycota</taxon>
        <taxon>Pezizomycotina</taxon>
        <taxon>Sordariomycetes</taxon>
        <taxon>Hypocreomycetidae</taxon>
        <taxon>Hypocreales</taxon>
        <taxon>Bionectriaceae</taxon>
        <taxon>Clonostachys</taxon>
    </lineage>
</organism>
<dbReference type="EMBL" id="JADCTT010000009">
    <property type="protein sequence ID" value="KAF9748057.1"/>
    <property type="molecule type" value="Genomic_DNA"/>
</dbReference>
<evidence type="ECO:0000313" key="2">
    <source>
        <dbReference type="Proteomes" id="UP000616885"/>
    </source>
</evidence>
<dbReference type="SUPFAM" id="SSF52047">
    <property type="entry name" value="RNI-like"/>
    <property type="match status" value="1"/>
</dbReference>
<name>A0A8H7KCD9_BIOOC</name>
<protein>
    <submittedName>
        <fullName evidence="1">Uncharacterized protein</fullName>
    </submittedName>
</protein>
<dbReference type="Gene3D" id="3.80.10.10">
    <property type="entry name" value="Ribonuclease Inhibitor"/>
    <property type="match status" value="1"/>
</dbReference>
<reference evidence="1" key="1">
    <citation type="submission" date="2020-10" db="EMBL/GenBank/DDBJ databases">
        <title>High-Quality Genome Resource of Clonostachys rosea strain S41 by Oxford Nanopore Long-Read Sequencing.</title>
        <authorList>
            <person name="Wang H."/>
        </authorList>
    </citation>
    <scope>NUCLEOTIDE SEQUENCE</scope>
    <source>
        <strain evidence="1">S41</strain>
    </source>
</reference>
<proteinExistence type="predicted"/>